<dbReference type="Proteomes" id="UP000001095">
    <property type="component" value="Unassembled WGS sequence"/>
</dbReference>
<organism evidence="1 2">
    <name type="scientific">Afipia clevelandensis ATCC 49720</name>
    <dbReference type="NCBI Taxonomy" id="883079"/>
    <lineage>
        <taxon>Bacteria</taxon>
        <taxon>Pseudomonadati</taxon>
        <taxon>Pseudomonadota</taxon>
        <taxon>Alphaproteobacteria</taxon>
        <taxon>Hyphomicrobiales</taxon>
        <taxon>Nitrobacteraceae</taxon>
        <taxon>Afipia</taxon>
    </lineage>
</organism>
<evidence type="ECO:0000313" key="2">
    <source>
        <dbReference type="Proteomes" id="UP000001095"/>
    </source>
</evidence>
<dbReference type="PATRIC" id="fig|883079.3.peg.2695"/>
<dbReference type="HOGENOM" id="CLU_3131472_0_0_5"/>
<sequence length="49" mass="5933">MRREETMTLTLAEVEQILIFALDKELDEIDAEKFWEEAKARYPHGFRDF</sequence>
<dbReference type="AlphaFoldDB" id="K8NYG7"/>
<proteinExistence type="predicted"/>
<protein>
    <submittedName>
        <fullName evidence="1">Uncharacterized protein</fullName>
    </submittedName>
</protein>
<name>K8NYG7_9BRAD</name>
<dbReference type="RefSeq" id="WP_002713505.1">
    <property type="nucleotide sequence ID" value="NZ_KB375281.1"/>
</dbReference>
<keyword evidence="2" id="KW-1185">Reference proteome</keyword>
<accession>K8NYG7</accession>
<comment type="caution">
    <text evidence="1">The sequence shown here is derived from an EMBL/GenBank/DDBJ whole genome shotgun (WGS) entry which is preliminary data.</text>
</comment>
<gene>
    <name evidence="1" type="ORF">HMPREF9696_02639</name>
</gene>
<evidence type="ECO:0000313" key="1">
    <source>
        <dbReference type="EMBL" id="EKS35367.1"/>
    </source>
</evidence>
<dbReference type="EMBL" id="AGWY01000011">
    <property type="protein sequence ID" value="EKS35367.1"/>
    <property type="molecule type" value="Genomic_DNA"/>
</dbReference>
<reference evidence="1 2" key="1">
    <citation type="submission" date="2012-04" db="EMBL/GenBank/DDBJ databases">
        <title>The Genome Sequence of Afipia clevelandensis ATCC 49720.</title>
        <authorList>
            <consortium name="The Broad Institute Genome Sequencing Platform"/>
            <person name="Earl A."/>
            <person name="Ward D."/>
            <person name="Feldgarden M."/>
            <person name="Gevers D."/>
            <person name="Huys G."/>
            <person name="Walker B."/>
            <person name="Young S.K."/>
            <person name="Zeng Q."/>
            <person name="Gargeya S."/>
            <person name="Fitzgerald M."/>
            <person name="Haas B."/>
            <person name="Abouelleil A."/>
            <person name="Alvarado L."/>
            <person name="Arachchi H.M."/>
            <person name="Berlin A."/>
            <person name="Chapman S.B."/>
            <person name="Goldberg J."/>
            <person name="Griggs A."/>
            <person name="Gujja S."/>
            <person name="Hansen M."/>
            <person name="Howarth C."/>
            <person name="Imamovic A."/>
            <person name="Larimer J."/>
            <person name="McCowen C."/>
            <person name="Montmayeur A."/>
            <person name="Murphy C."/>
            <person name="Neiman D."/>
            <person name="Pearson M."/>
            <person name="Priest M."/>
            <person name="Roberts A."/>
            <person name="Saif S."/>
            <person name="Shea T."/>
            <person name="Sisk P."/>
            <person name="Sykes S."/>
            <person name="Wortman J."/>
            <person name="Nusbaum C."/>
            <person name="Birren B."/>
        </authorList>
    </citation>
    <scope>NUCLEOTIDE SEQUENCE [LARGE SCALE GENOMIC DNA]</scope>
    <source>
        <strain evidence="1 2">ATCC 49720</strain>
    </source>
</reference>